<dbReference type="Gene3D" id="2.60.40.1930">
    <property type="match status" value="1"/>
</dbReference>
<organism evidence="1 2">
    <name type="scientific">Seonamhaeicola aphaedonensis</name>
    <dbReference type="NCBI Taxonomy" id="1461338"/>
    <lineage>
        <taxon>Bacteria</taxon>
        <taxon>Pseudomonadati</taxon>
        <taxon>Bacteroidota</taxon>
        <taxon>Flavobacteriia</taxon>
        <taxon>Flavobacteriales</taxon>
        <taxon>Flavobacteriaceae</taxon>
    </lineage>
</organism>
<reference evidence="1 2" key="1">
    <citation type="submission" date="2018-07" db="EMBL/GenBank/DDBJ databases">
        <title>Genomic Encyclopedia of Type Strains, Phase III (KMG-III): the genomes of soil and plant-associated and newly described type strains.</title>
        <authorList>
            <person name="Whitman W."/>
        </authorList>
    </citation>
    <scope>NUCLEOTIDE SEQUENCE [LARGE SCALE GENOMIC DNA]</scope>
    <source>
        <strain evidence="1 2">CECT 8487</strain>
    </source>
</reference>
<dbReference type="OrthoDB" id="679547at2"/>
<proteinExistence type="predicted"/>
<evidence type="ECO:0000313" key="1">
    <source>
        <dbReference type="EMBL" id="RED44240.1"/>
    </source>
</evidence>
<evidence type="ECO:0008006" key="3">
    <source>
        <dbReference type="Google" id="ProtNLM"/>
    </source>
</evidence>
<dbReference type="AlphaFoldDB" id="A0A3D9H440"/>
<evidence type="ECO:0000313" key="2">
    <source>
        <dbReference type="Proteomes" id="UP000256629"/>
    </source>
</evidence>
<gene>
    <name evidence="1" type="ORF">DFQ02_1153</name>
</gene>
<comment type="caution">
    <text evidence="1">The sequence shown here is derived from an EMBL/GenBank/DDBJ whole genome shotgun (WGS) entry which is preliminary data.</text>
</comment>
<sequence>MPACNNEKYSLLFFKALLLGWSFPLLLFSQASSPDTKKLVDDLQVLSKQKSSDLVYFQTSKGIYETEEDVWFKCYVLNPQSYTLSAQSKTLFVQLINDKTQQAVWEEKYEIKNGIVDGHLYLQDSLQAGGYTLTAYSPHSFYKNTSEFYAARKLRVVKKITENRMVVEVTKDSVFDFKMFPEGGHLVSGIRNTLAFKATNSKCEPVIVSGTLFENNKPLIEFKSVHAGMGRFVFKPDINKTYYVEISNPKSTKRYSIPKIQTKGMSMQLVGSNKDFLLFNIAQNKALKETVIYMRLQVRGEVYSLAKTSLNSQVKIRVPLKDVPKGIAEVTLFNANFEPICERLVFIKPDQKLYIKTTLDKSEYSIREKATLKIQVTDEHQQPVVAHLGVSIYDKIYKNPKDAKNIVTHYHLTTQLKGKLYNPAYYFDLKSQNRKEALNLLLLTQGWRRYVWNETNLKELSRPKQIVFDDIKGKITLPKKLQKKPQQSLPALIAYNPQNEGQKKIIFVDSTKTFTIEPKHLKMGRQVYLKLLASQKPKYTFNINDYAFKAINAIRKTKAINYPLVDRNTIKPEKVKPFKYPSDIKVLDEVMVKAKKRKVHRDKYLGKLDSIAKLEMTTDYVCKENILNCPVHGPFEKGNKKPVEGKIYGIHWRTVYEEHGGPPPSGIIPKHPPYKYPVLTDEYLMSRFNLLRVKGYYGKREFYQPVYDNEKSIEDPFPDYRNTLYWNPSVITNEKGVATLEFFCSDINTNFIGNIEGVGSNGLLGNVLFEFFITKLTD</sequence>
<name>A0A3D9H440_9FLAO</name>
<dbReference type="EMBL" id="QRDX01000015">
    <property type="protein sequence ID" value="RED44240.1"/>
    <property type="molecule type" value="Genomic_DNA"/>
</dbReference>
<dbReference type="RefSeq" id="WP_116525219.1">
    <property type="nucleotide sequence ID" value="NZ_QRDX01000015.1"/>
</dbReference>
<protein>
    <recommendedName>
        <fullName evidence="3">MG2 domain-containing protein</fullName>
    </recommendedName>
</protein>
<accession>A0A3D9H440</accession>
<dbReference type="Proteomes" id="UP000256629">
    <property type="component" value="Unassembled WGS sequence"/>
</dbReference>
<keyword evidence="2" id="KW-1185">Reference proteome</keyword>